<dbReference type="RefSeq" id="WP_198828922.1">
    <property type="nucleotide sequence ID" value="NZ_CP066308.1"/>
</dbReference>
<evidence type="ECO:0000256" key="2">
    <source>
        <dbReference type="ARBA" id="ARBA00022801"/>
    </source>
</evidence>
<comment type="cofactor">
    <cofactor evidence="3">
        <name>Mn(2+)</name>
        <dbReference type="ChEBI" id="CHEBI:29035"/>
    </cofactor>
    <text evidence="3">The Mn(2+) ion enhances activity.</text>
</comment>
<dbReference type="FunFam" id="3.30.70.360:FF:000014">
    <property type="entry name" value="N-acyl-L-amino acid amidohydrolase"/>
    <property type="match status" value="1"/>
</dbReference>
<dbReference type="SUPFAM" id="SSF55031">
    <property type="entry name" value="Bacterial exopeptidase dimerisation domain"/>
    <property type="match status" value="1"/>
</dbReference>
<feature type="binding site" evidence="3">
    <location>
        <position position="137"/>
    </location>
    <ligand>
        <name>Mn(2+)</name>
        <dbReference type="ChEBI" id="CHEBI:29035"/>
        <label>2</label>
    </ligand>
</feature>
<evidence type="ECO:0000313" key="6">
    <source>
        <dbReference type="EMBL" id="QUO42419.1"/>
    </source>
</evidence>
<feature type="binding site" evidence="3">
    <location>
        <position position="101"/>
    </location>
    <ligand>
        <name>Mn(2+)</name>
        <dbReference type="ChEBI" id="CHEBI:29035"/>
        <label>2</label>
    </ligand>
</feature>
<name>A0A7T5EMK6_9BACL</name>
<dbReference type="Gene3D" id="3.40.630.10">
    <property type="entry name" value="Zn peptidases"/>
    <property type="match status" value="1"/>
</dbReference>
<dbReference type="KEGG" id="bcop:JD108_05595"/>
<reference evidence="6" key="2">
    <citation type="submission" date="2021-04" db="EMBL/GenBank/DDBJ databases">
        <title>Brevibacillus composti FJAT-54423, complete genome.</title>
        <authorList>
            <person name="Tang R."/>
        </authorList>
    </citation>
    <scope>NUCLEOTIDE SEQUENCE</scope>
    <source>
        <strain evidence="6">FJAT-54424</strain>
    </source>
</reference>
<dbReference type="GO" id="GO:0016787">
    <property type="term" value="F:hydrolase activity"/>
    <property type="evidence" value="ECO:0007669"/>
    <property type="project" value="UniProtKB-KW"/>
</dbReference>
<keyword evidence="2 5" id="KW-0378">Hydrolase</keyword>
<dbReference type="InterPro" id="IPR011650">
    <property type="entry name" value="Peptidase_M20_dimer"/>
</dbReference>
<dbReference type="SUPFAM" id="SSF53187">
    <property type="entry name" value="Zn-dependent exopeptidases"/>
    <property type="match status" value="1"/>
</dbReference>
<dbReference type="PIRSF" id="PIRSF005962">
    <property type="entry name" value="Pept_M20D_amidohydro"/>
    <property type="match status" value="1"/>
</dbReference>
<reference evidence="5 7" key="1">
    <citation type="submission" date="2020-12" db="EMBL/GenBank/DDBJ databases">
        <title>strain FJAT-54423T represents a novel species of the genus Brevibacillus.</title>
        <authorList>
            <person name="Tang R."/>
        </authorList>
    </citation>
    <scope>NUCLEOTIDE SEQUENCE [LARGE SCALE GENOMIC DNA]</scope>
    <source>
        <strain evidence="5 7">FJAT-54423</strain>
    </source>
</reference>
<proteinExistence type="inferred from homology"/>
<keyword evidence="3" id="KW-0479">Metal-binding</keyword>
<evidence type="ECO:0000313" key="8">
    <source>
        <dbReference type="Proteomes" id="UP000677234"/>
    </source>
</evidence>
<evidence type="ECO:0000256" key="1">
    <source>
        <dbReference type="ARBA" id="ARBA00006153"/>
    </source>
</evidence>
<dbReference type="InterPro" id="IPR017439">
    <property type="entry name" value="Amidohydrolase"/>
</dbReference>
<evidence type="ECO:0000313" key="5">
    <source>
        <dbReference type="EMBL" id="QQE75393.1"/>
    </source>
</evidence>
<dbReference type="GO" id="GO:0046872">
    <property type="term" value="F:metal ion binding"/>
    <property type="evidence" value="ECO:0007669"/>
    <property type="project" value="UniProtKB-KW"/>
</dbReference>
<gene>
    <name evidence="5" type="ORF">JD108_05595</name>
    <name evidence="6" type="ORF">KDJ56_05275</name>
</gene>
<dbReference type="Gene3D" id="3.30.70.360">
    <property type="match status" value="1"/>
</dbReference>
<dbReference type="NCBIfam" id="TIGR01891">
    <property type="entry name" value="amidohydrolases"/>
    <property type="match status" value="1"/>
</dbReference>
<dbReference type="PANTHER" id="PTHR11014:SF63">
    <property type="entry name" value="METALLOPEPTIDASE, PUTATIVE (AFU_ORTHOLOGUE AFUA_6G09600)-RELATED"/>
    <property type="match status" value="1"/>
</dbReference>
<dbReference type="Pfam" id="PF07687">
    <property type="entry name" value="M20_dimer"/>
    <property type="match status" value="1"/>
</dbReference>
<evidence type="ECO:0000259" key="4">
    <source>
        <dbReference type="Pfam" id="PF07687"/>
    </source>
</evidence>
<dbReference type="Proteomes" id="UP000595847">
    <property type="component" value="Chromosome"/>
</dbReference>
<evidence type="ECO:0000313" key="7">
    <source>
        <dbReference type="Proteomes" id="UP000595847"/>
    </source>
</evidence>
<dbReference type="PANTHER" id="PTHR11014">
    <property type="entry name" value="PEPTIDASE M20 FAMILY MEMBER"/>
    <property type="match status" value="1"/>
</dbReference>
<feature type="binding site" evidence="3">
    <location>
        <position position="103"/>
    </location>
    <ligand>
        <name>Mn(2+)</name>
        <dbReference type="ChEBI" id="CHEBI:29035"/>
        <label>2</label>
    </ligand>
</feature>
<dbReference type="Proteomes" id="UP000677234">
    <property type="component" value="Chromosome"/>
</dbReference>
<feature type="binding site" evidence="3">
    <location>
        <position position="359"/>
    </location>
    <ligand>
        <name>Mn(2+)</name>
        <dbReference type="ChEBI" id="CHEBI:29035"/>
        <label>2</label>
    </ligand>
</feature>
<comment type="similarity">
    <text evidence="1">Belongs to the peptidase M20 family.</text>
</comment>
<organism evidence="5 7">
    <name type="scientific">Brevibacillus composti</name>
    <dbReference type="NCBI Taxonomy" id="2796470"/>
    <lineage>
        <taxon>Bacteria</taxon>
        <taxon>Bacillati</taxon>
        <taxon>Bacillota</taxon>
        <taxon>Bacilli</taxon>
        <taxon>Bacillales</taxon>
        <taxon>Paenibacillaceae</taxon>
        <taxon>Brevibacillus</taxon>
    </lineage>
</organism>
<dbReference type="AlphaFoldDB" id="A0A7T5EMK6"/>
<dbReference type="EMBL" id="CP066308">
    <property type="protein sequence ID" value="QQE75393.1"/>
    <property type="molecule type" value="Genomic_DNA"/>
</dbReference>
<evidence type="ECO:0000256" key="3">
    <source>
        <dbReference type="PIRSR" id="PIRSR005962-1"/>
    </source>
</evidence>
<keyword evidence="8" id="KW-1185">Reference proteome</keyword>
<dbReference type="EMBL" id="CP073708">
    <property type="protein sequence ID" value="QUO42419.1"/>
    <property type="molecule type" value="Genomic_DNA"/>
</dbReference>
<dbReference type="Pfam" id="PF01546">
    <property type="entry name" value="Peptidase_M20"/>
    <property type="match status" value="1"/>
</dbReference>
<dbReference type="InterPro" id="IPR002933">
    <property type="entry name" value="Peptidase_M20"/>
</dbReference>
<dbReference type="InterPro" id="IPR036264">
    <property type="entry name" value="Bact_exopeptidase_dim_dom"/>
</dbReference>
<sequence length="385" mass="42052">MTTALCTPSLAEWAIQHRRYLHQHPELSGEEFETAAYIRKCLEELGIEILDYPAPNVVGFLKGTEGKKTIALRADIDALPIVEDGDKPGYISKRPGVAHVCGHDGHTAILLAAAKWMAENRQEVKSNVLFLFQSSEEMLPSGAEKLVAQGAIDQADAVFGLHLWQPFEKGKIGITYGAMMASADDYRIVIEGKGGHGSMPHETVDPIYIASHIIGALQGIVGRRMNAIEPVVISVGKIEAGTTYNIIPSQAFMSGTFRTHSESTRQALAAEMKSTVEGICAAFGAKGTLEVDWGTPALVNDKEMSQFVERVVTENIGSDLLVHVDPVMGGEDFSYYLQKKPGAYVFIGMNSEKSAYPHHHPRFDIDEEAIPTAVNLFIQLVREFA</sequence>
<feature type="domain" description="Peptidase M20 dimerisation" evidence="4">
    <location>
        <begin position="185"/>
        <end position="277"/>
    </location>
</feature>
<protein>
    <submittedName>
        <fullName evidence="5">Amidohydrolase</fullName>
    </submittedName>
</protein>
<feature type="binding site" evidence="3">
    <location>
        <position position="162"/>
    </location>
    <ligand>
        <name>Mn(2+)</name>
        <dbReference type="ChEBI" id="CHEBI:29035"/>
        <label>2</label>
    </ligand>
</feature>
<accession>A0A7T5EMK6</accession>
<keyword evidence="3" id="KW-0464">Manganese</keyword>